<evidence type="ECO:0008006" key="5">
    <source>
        <dbReference type="Google" id="ProtNLM"/>
    </source>
</evidence>
<feature type="region of interest" description="Disordered" evidence="1">
    <location>
        <begin position="40"/>
        <end position="81"/>
    </location>
</feature>
<dbReference type="InParanoid" id="A0A151GY66"/>
<dbReference type="EMBL" id="LAYC01000001">
    <property type="protein sequence ID" value="KYK62035.1"/>
    <property type="molecule type" value="Genomic_DNA"/>
</dbReference>
<evidence type="ECO:0000256" key="1">
    <source>
        <dbReference type="SAM" id="MobiDB-lite"/>
    </source>
</evidence>
<reference evidence="3 4" key="1">
    <citation type="journal article" date="2016" name="Sci. Rep.">
        <title>Insights into Adaptations to a Near-Obligate Nematode Endoparasitic Lifestyle from the Finished Genome of Drechmeria coniospora.</title>
        <authorList>
            <person name="Zhang L."/>
            <person name="Zhou Z."/>
            <person name="Guo Q."/>
            <person name="Fokkens L."/>
            <person name="Miskei M."/>
            <person name="Pocsi I."/>
            <person name="Zhang W."/>
            <person name="Chen M."/>
            <person name="Wang L."/>
            <person name="Sun Y."/>
            <person name="Donzelli B.G."/>
            <person name="Gibson D.M."/>
            <person name="Nelson D.R."/>
            <person name="Luo J.G."/>
            <person name="Rep M."/>
            <person name="Liu H."/>
            <person name="Yang S."/>
            <person name="Wang J."/>
            <person name="Krasnoff S.B."/>
            <person name="Xu Y."/>
            <person name="Molnar I."/>
            <person name="Lin M."/>
        </authorList>
    </citation>
    <scope>NUCLEOTIDE SEQUENCE [LARGE SCALE GENOMIC DNA]</scope>
    <source>
        <strain evidence="3 4">ARSEF 6962</strain>
    </source>
</reference>
<protein>
    <recommendedName>
        <fullName evidence="5">Arylsulfotransferase</fullName>
    </recommendedName>
</protein>
<dbReference type="PANTHER" id="PTHR35340:SF6">
    <property type="entry name" value="ASST-DOMAIN-CONTAINING PROTEIN"/>
    <property type="match status" value="1"/>
</dbReference>
<evidence type="ECO:0000313" key="4">
    <source>
        <dbReference type="Proteomes" id="UP000076580"/>
    </source>
</evidence>
<feature type="signal peptide" evidence="2">
    <location>
        <begin position="1"/>
        <end position="38"/>
    </location>
</feature>
<name>A0A151GY66_DRECN</name>
<dbReference type="InterPro" id="IPR053143">
    <property type="entry name" value="Arylsulfate_ST"/>
</dbReference>
<dbReference type="PANTHER" id="PTHR35340">
    <property type="entry name" value="PQQ ENZYME REPEAT PROTEIN-RELATED"/>
    <property type="match status" value="1"/>
</dbReference>
<gene>
    <name evidence="3" type="ORF">DCS_03180</name>
</gene>
<dbReference type="RefSeq" id="XP_040661387.1">
    <property type="nucleotide sequence ID" value="XM_040800504.1"/>
</dbReference>
<dbReference type="STRING" id="98403.A0A151GY66"/>
<keyword evidence="2" id="KW-0732">Signal</keyword>
<evidence type="ECO:0000313" key="3">
    <source>
        <dbReference type="EMBL" id="KYK62035.1"/>
    </source>
</evidence>
<evidence type="ECO:0000256" key="2">
    <source>
        <dbReference type="SAM" id="SignalP"/>
    </source>
</evidence>
<comment type="caution">
    <text evidence="3">The sequence shown here is derived from an EMBL/GenBank/DDBJ whole genome shotgun (WGS) entry which is preliminary data.</text>
</comment>
<dbReference type="Pfam" id="PF14269">
    <property type="entry name" value="Arylsulfotran_2"/>
    <property type="match status" value="1"/>
</dbReference>
<keyword evidence="4" id="KW-1185">Reference proteome</keyword>
<proteinExistence type="predicted"/>
<dbReference type="InterPro" id="IPR039535">
    <property type="entry name" value="ASST-like"/>
</dbReference>
<organism evidence="3 4">
    <name type="scientific">Drechmeria coniospora</name>
    <name type="common">Nematophagous fungus</name>
    <name type="synonym">Meria coniospora</name>
    <dbReference type="NCBI Taxonomy" id="98403"/>
    <lineage>
        <taxon>Eukaryota</taxon>
        <taxon>Fungi</taxon>
        <taxon>Dikarya</taxon>
        <taxon>Ascomycota</taxon>
        <taxon>Pezizomycotina</taxon>
        <taxon>Sordariomycetes</taxon>
        <taxon>Hypocreomycetidae</taxon>
        <taxon>Hypocreales</taxon>
        <taxon>Ophiocordycipitaceae</taxon>
        <taxon>Drechmeria</taxon>
    </lineage>
</organism>
<dbReference type="GeneID" id="63715823"/>
<dbReference type="AlphaFoldDB" id="A0A151GY66"/>
<feature type="compositionally biased region" description="Low complexity" evidence="1">
    <location>
        <begin position="61"/>
        <end position="71"/>
    </location>
</feature>
<sequence>MNHPLVLAGRRWWMPVLATLSACLLVLVFLRIDSQSHAGPSFSHKPLTAQKPSNVLPPSPSRVSHVSSGVPTNSKPKGSVHVPLVVPTNVTTNVSSSAAPSHHSSDAGLPTLNSSAYVSVVRSEHADGWPHRVFKSSPWMPPNMSVSVTNAGLADGYLFVTPKPRSGKGGIEMSAPYVLTSDNELVYAYNATRGTSGFRVQQLAGKPRLTFWQGETTIGRGYGRVVMLDRHYNESVVDLDADIRWDLRDGRKAPGLVDYHENILTPQGTLLVTAYNITTADLRPFGGPEHGHVVDSHFYEIDPATSRVLFRWSALDHVGLGDSHMPVKSYMGDGTKGKGWDFFHINSIQKLGDDYLINSRHTWACYLVSGKDGRVLWTLSGSGEGGSFGPVPVNGTFRWAHDARAHNISDAGMAVSLFDNHNMEQDNGTMPTRGLVLGVGLPPDAEKPPVVLRDVRAAPDFYSGSQGSYDAALPNGNQLLCYGPSPVVREFGPGGDLLWEGRLGLDDKVQSYRAFKAEWHATPLAWDPSLVVEAAGTTGGRQLLEAYVSWNGATDVEGWTVHVGPSERELRKVGRAAKRGFETVIEVAASKSSCVQVAALQGGKEVRRSNVVCLA</sequence>
<dbReference type="Proteomes" id="UP000076580">
    <property type="component" value="Chromosome 01"/>
</dbReference>
<feature type="chain" id="PRO_5007581133" description="Arylsulfotransferase" evidence="2">
    <location>
        <begin position="39"/>
        <end position="615"/>
    </location>
</feature>
<accession>A0A151GY66</accession>